<protein>
    <submittedName>
        <fullName evidence="1">Uncharacterized protein</fullName>
    </submittedName>
</protein>
<name>A0ACB9Q972_BAUVA</name>
<proteinExistence type="predicted"/>
<dbReference type="EMBL" id="CM039426">
    <property type="protein sequence ID" value="KAI4357629.1"/>
    <property type="molecule type" value="Genomic_DNA"/>
</dbReference>
<dbReference type="Proteomes" id="UP000828941">
    <property type="component" value="Chromosome 1"/>
</dbReference>
<reference evidence="1 2" key="1">
    <citation type="journal article" date="2022" name="DNA Res.">
        <title>Chromosomal-level genome assembly of the orchid tree Bauhinia variegata (Leguminosae; Cercidoideae) supports the allotetraploid origin hypothesis of Bauhinia.</title>
        <authorList>
            <person name="Zhong Y."/>
            <person name="Chen Y."/>
            <person name="Zheng D."/>
            <person name="Pang J."/>
            <person name="Liu Y."/>
            <person name="Luo S."/>
            <person name="Meng S."/>
            <person name="Qian L."/>
            <person name="Wei D."/>
            <person name="Dai S."/>
            <person name="Zhou R."/>
        </authorList>
    </citation>
    <scope>NUCLEOTIDE SEQUENCE [LARGE SCALE GENOMIC DNA]</scope>
    <source>
        <strain evidence="1">BV-YZ2020</strain>
    </source>
</reference>
<keyword evidence="2" id="KW-1185">Reference proteome</keyword>
<gene>
    <name evidence="1" type="ORF">L6164_001566</name>
</gene>
<evidence type="ECO:0000313" key="1">
    <source>
        <dbReference type="EMBL" id="KAI4357629.1"/>
    </source>
</evidence>
<accession>A0ACB9Q972</accession>
<evidence type="ECO:0000313" key="2">
    <source>
        <dbReference type="Proteomes" id="UP000828941"/>
    </source>
</evidence>
<sequence>MALSGKAETEIEIKAPAAKFFKVFRSELHQAPNMCPETIHGVDLHEGDWHVNVGAVKQWEYTMDGKRTKAKERVEHVDEKNMTIKYTIFDGEVTENFKSLKATLQVIGKGNGGIVKWILEYEKPSEVIPGSGIESYIDFANKFTKEIDAHIVKQDMALIGKVETEIPIKAPAAKFFKVFRSEFHQAPNMCTETLHGVDLHEGDWHVHIGAVKQWEYTMDGKRSKAKERVEHIDDENMTIKYTIFGGEVNENFKSLKATFQVTAKVDGGIVKWSLEYEKVSEVIPGSGTDSYIDFANKITKEIDAHLVKT</sequence>
<comment type="caution">
    <text evidence="1">The sequence shown here is derived from an EMBL/GenBank/DDBJ whole genome shotgun (WGS) entry which is preliminary data.</text>
</comment>
<organism evidence="1 2">
    <name type="scientific">Bauhinia variegata</name>
    <name type="common">Purple orchid tree</name>
    <name type="synonym">Phanera variegata</name>
    <dbReference type="NCBI Taxonomy" id="167791"/>
    <lineage>
        <taxon>Eukaryota</taxon>
        <taxon>Viridiplantae</taxon>
        <taxon>Streptophyta</taxon>
        <taxon>Embryophyta</taxon>
        <taxon>Tracheophyta</taxon>
        <taxon>Spermatophyta</taxon>
        <taxon>Magnoliopsida</taxon>
        <taxon>eudicotyledons</taxon>
        <taxon>Gunneridae</taxon>
        <taxon>Pentapetalae</taxon>
        <taxon>rosids</taxon>
        <taxon>fabids</taxon>
        <taxon>Fabales</taxon>
        <taxon>Fabaceae</taxon>
        <taxon>Cercidoideae</taxon>
        <taxon>Cercideae</taxon>
        <taxon>Bauhiniinae</taxon>
        <taxon>Bauhinia</taxon>
    </lineage>
</organism>